<dbReference type="GO" id="GO:0070012">
    <property type="term" value="F:oligopeptidase activity"/>
    <property type="evidence" value="ECO:0007669"/>
    <property type="project" value="TreeGrafter"/>
</dbReference>
<evidence type="ECO:0000256" key="2">
    <source>
        <dbReference type="ARBA" id="ARBA00011897"/>
    </source>
</evidence>
<keyword evidence="3" id="KW-0645">Protease</keyword>
<dbReference type="InterPro" id="IPR001375">
    <property type="entry name" value="Peptidase_S9_cat"/>
</dbReference>
<dbReference type="EC" id="3.4.21.26" evidence="2"/>
<dbReference type="PANTHER" id="PTHR42881:SF2">
    <property type="entry name" value="PROLYL ENDOPEPTIDASE"/>
    <property type="match status" value="1"/>
</dbReference>
<dbReference type="Gene3D" id="3.40.50.1820">
    <property type="entry name" value="alpha/beta hydrolase"/>
    <property type="match status" value="1"/>
</dbReference>
<evidence type="ECO:0000313" key="9">
    <source>
        <dbReference type="Proteomes" id="UP000199649"/>
    </source>
</evidence>
<dbReference type="InterPro" id="IPR002470">
    <property type="entry name" value="Peptidase_S9A"/>
</dbReference>
<dbReference type="PRINTS" id="PR00862">
    <property type="entry name" value="PROLIGOPTASE"/>
</dbReference>
<dbReference type="Pfam" id="PF02897">
    <property type="entry name" value="Peptidase_S9_N"/>
    <property type="match status" value="1"/>
</dbReference>
<dbReference type="PANTHER" id="PTHR42881">
    <property type="entry name" value="PROLYL ENDOPEPTIDASE"/>
    <property type="match status" value="1"/>
</dbReference>
<dbReference type="OrthoDB" id="9801421at2"/>
<keyword evidence="9" id="KW-1185">Reference proteome</keyword>
<evidence type="ECO:0000256" key="1">
    <source>
        <dbReference type="ARBA" id="ARBA00001070"/>
    </source>
</evidence>
<dbReference type="EMBL" id="LT629734">
    <property type="protein sequence ID" value="SDS38880.1"/>
    <property type="molecule type" value="Genomic_DNA"/>
</dbReference>
<reference evidence="9" key="1">
    <citation type="submission" date="2016-10" db="EMBL/GenBank/DDBJ databases">
        <authorList>
            <person name="Varghese N."/>
            <person name="Submissions S."/>
        </authorList>
    </citation>
    <scope>NUCLEOTIDE SEQUENCE [LARGE SCALE GENOMIC DNA]</scope>
    <source>
        <strain evidence="9">DSM 22965</strain>
    </source>
</reference>
<gene>
    <name evidence="8" type="ORF">SAMN04489719_2206</name>
</gene>
<comment type="catalytic activity">
    <reaction evidence="1">
        <text>Hydrolysis of Pro-|-Xaa &gt;&gt; Ala-|-Xaa in oligopeptides.</text>
        <dbReference type="EC" id="3.4.21.26"/>
    </reaction>
</comment>
<keyword evidence="5" id="KW-0720">Serine protease</keyword>
<dbReference type="InterPro" id="IPR029058">
    <property type="entry name" value="AB_hydrolase_fold"/>
</dbReference>
<proteinExistence type="predicted"/>
<sequence length="714" mass="76493">MRYPEVRRDGTVETIHGEAIADPYRWLEDGESDQTRAFIEAQNAFAEPILAQLPARAAFRERLTALLTAPTRGCPWVRGGRVFAWHRDGQNQPVLVVADSVDELEGARVLLDPNALSADGTVAVTMASVSPDGALLAYGAADGGSDWRTIRVRDVATGEDLDDELRWTKWNSAVWLPGDRAFTYWAYDAPTGDALTDEMGAGFLMRHDVGTGPADDAVLFHLPDEPRRFARHWPRDDEWFVLSTDTGSSSGNDLAVRRHDEPADALRQLVTGHEQEWNAVGIRDGRLYAVTDDGAPRYRLAAFDLATGEESTVVAEHPEDVLLDAALTASGLVLEYSHDASHRMQLADSDGALGDAVPLGADVSITGSEASARSDVVLAETQSFVDRGTRHVVEVDGGRLVAHRTLPTPGPEAPAAATERIRVVSSDGATVLAFVVRPDVVDRMPLDDDPRPTLIWGYGGFNIPMNPGFRAVLAAWVAAGGVLVVPNLRGGGEFGSAWHKGGTKERKQQVFDDLYAVAERLIDAGITTPAQLALHGRSNGGLLAGAALTQRPELWAAVLPGVGVLDMLRFHRFTIGWAWASDYGDPDEAESFAYLRAYSPLHNVRDGVAYPPTLITTGDHDDRVVPAHSFKFAAALQRAQVASGSDAPVLLSIDTRAGHGMGKPVDAAALEFADQLAFAAHHTGLEVNALEPDALAVDALAVSGAEPAATEAGR</sequence>
<evidence type="ECO:0000256" key="5">
    <source>
        <dbReference type="ARBA" id="ARBA00022825"/>
    </source>
</evidence>
<protein>
    <recommendedName>
        <fullName evidence="2">prolyl oligopeptidase</fullName>
        <ecNumber evidence="2">3.4.21.26</ecNumber>
    </recommendedName>
</protein>
<organism evidence="8 9">
    <name type="scientific">Agrococcus carbonis</name>
    <dbReference type="NCBI Taxonomy" id="684552"/>
    <lineage>
        <taxon>Bacteria</taxon>
        <taxon>Bacillati</taxon>
        <taxon>Actinomycetota</taxon>
        <taxon>Actinomycetes</taxon>
        <taxon>Micrococcales</taxon>
        <taxon>Microbacteriaceae</taxon>
        <taxon>Agrococcus</taxon>
    </lineage>
</organism>
<evidence type="ECO:0000256" key="3">
    <source>
        <dbReference type="ARBA" id="ARBA00022670"/>
    </source>
</evidence>
<evidence type="ECO:0000256" key="4">
    <source>
        <dbReference type="ARBA" id="ARBA00022801"/>
    </source>
</evidence>
<evidence type="ECO:0000313" key="8">
    <source>
        <dbReference type="EMBL" id="SDS38880.1"/>
    </source>
</evidence>
<accession>A0A1H1RT63</accession>
<name>A0A1H1RT63_9MICO</name>
<feature type="domain" description="Peptidase S9 prolyl oligopeptidase catalytic" evidence="6">
    <location>
        <begin position="469"/>
        <end position="684"/>
    </location>
</feature>
<dbReference type="Pfam" id="PF00326">
    <property type="entry name" value="Peptidase_S9"/>
    <property type="match status" value="1"/>
</dbReference>
<dbReference type="GO" id="GO:0005829">
    <property type="term" value="C:cytosol"/>
    <property type="evidence" value="ECO:0007669"/>
    <property type="project" value="TreeGrafter"/>
</dbReference>
<dbReference type="STRING" id="684552.SAMN04489719_2206"/>
<dbReference type="SUPFAM" id="SSF50993">
    <property type="entry name" value="Peptidase/esterase 'gauge' domain"/>
    <property type="match status" value="1"/>
</dbReference>
<dbReference type="Proteomes" id="UP000199649">
    <property type="component" value="Chromosome I"/>
</dbReference>
<dbReference type="InterPro" id="IPR023302">
    <property type="entry name" value="Pept_S9A_N"/>
</dbReference>
<evidence type="ECO:0000259" key="7">
    <source>
        <dbReference type="Pfam" id="PF02897"/>
    </source>
</evidence>
<dbReference type="GO" id="GO:0006508">
    <property type="term" value="P:proteolysis"/>
    <property type="evidence" value="ECO:0007669"/>
    <property type="project" value="UniProtKB-KW"/>
</dbReference>
<dbReference type="AlphaFoldDB" id="A0A1H1RT63"/>
<feature type="domain" description="Peptidase S9A N-terminal" evidence="7">
    <location>
        <begin position="4"/>
        <end position="386"/>
    </location>
</feature>
<dbReference type="Gene3D" id="2.130.10.120">
    <property type="entry name" value="Prolyl oligopeptidase, N-terminal domain"/>
    <property type="match status" value="1"/>
</dbReference>
<dbReference type="SUPFAM" id="SSF53474">
    <property type="entry name" value="alpha/beta-Hydrolases"/>
    <property type="match status" value="1"/>
</dbReference>
<dbReference type="InterPro" id="IPR051167">
    <property type="entry name" value="Prolyl_oligopep/macrocyclase"/>
</dbReference>
<dbReference type="GO" id="GO:0004252">
    <property type="term" value="F:serine-type endopeptidase activity"/>
    <property type="evidence" value="ECO:0007669"/>
    <property type="project" value="UniProtKB-EC"/>
</dbReference>
<evidence type="ECO:0000259" key="6">
    <source>
        <dbReference type="Pfam" id="PF00326"/>
    </source>
</evidence>
<dbReference type="RefSeq" id="WP_092667054.1">
    <property type="nucleotide sequence ID" value="NZ_LT629734.1"/>
</dbReference>
<keyword evidence="4" id="KW-0378">Hydrolase</keyword>